<keyword evidence="7" id="KW-1185">Reference proteome</keyword>
<evidence type="ECO:0000313" key="6">
    <source>
        <dbReference type="EMBL" id="MBB4003661.1"/>
    </source>
</evidence>
<evidence type="ECO:0000313" key="7">
    <source>
        <dbReference type="Proteomes" id="UP000588647"/>
    </source>
</evidence>
<dbReference type="Pfam" id="PF00440">
    <property type="entry name" value="TetR_N"/>
    <property type="match status" value="1"/>
</dbReference>
<dbReference type="InterPro" id="IPR036271">
    <property type="entry name" value="Tet_transcr_reg_TetR-rel_C_sf"/>
</dbReference>
<dbReference type="RefSeq" id="WP_183208845.1">
    <property type="nucleotide sequence ID" value="NZ_JAAAMM010000003.1"/>
</dbReference>
<reference evidence="6 7" key="1">
    <citation type="submission" date="2020-08" db="EMBL/GenBank/DDBJ databases">
        <title>Genomic Encyclopedia of Type Strains, Phase IV (KMG-IV): sequencing the most valuable type-strain genomes for metagenomic binning, comparative biology and taxonomic classification.</title>
        <authorList>
            <person name="Goeker M."/>
        </authorList>
    </citation>
    <scope>NUCLEOTIDE SEQUENCE [LARGE SCALE GENOMIC DNA]</scope>
    <source>
        <strain evidence="6 7">DSM 103570</strain>
    </source>
</reference>
<dbReference type="SUPFAM" id="SSF46689">
    <property type="entry name" value="Homeodomain-like"/>
    <property type="match status" value="1"/>
</dbReference>
<dbReference type="Gene3D" id="1.10.357.10">
    <property type="entry name" value="Tetracycline Repressor, domain 2"/>
    <property type="match status" value="1"/>
</dbReference>
<feature type="DNA-binding region" description="H-T-H motif" evidence="4">
    <location>
        <begin position="39"/>
        <end position="58"/>
    </location>
</feature>
<evidence type="ECO:0000256" key="1">
    <source>
        <dbReference type="ARBA" id="ARBA00023015"/>
    </source>
</evidence>
<dbReference type="GO" id="GO:0003700">
    <property type="term" value="F:DNA-binding transcription factor activity"/>
    <property type="evidence" value="ECO:0007669"/>
    <property type="project" value="TreeGrafter"/>
</dbReference>
<name>A0A7W6HEN1_9HYPH</name>
<organism evidence="6 7">
    <name type="scientific">Aurantimonas endophytica</name>
    <dbReference type="NCBI Taxonomy" id="1522175"/>
    <lineage>
        <taxon>Bacteria</taxon>
        <taxon>Pseudomonadati</taxon>
        <taxon>Pseudomonadota</taxon>
        <taxon>Alphaproteobacteria</taxon>
        <taxon>Hyphomicrobiales</taxon>
        <taxon>Aurantimonadaceae</taxon>
        <taxon>Aurantimonas</taxon>
    </lineage>
</organism>
<dbReference type="PANTHER" id="PTHR30055:SF148">
    <property type="entry name" value="TETR-FAMILY TRANSCRIPTIONAL REGULATOR"/>
    <property type="match status" value="1"/>
</dbReference>
<keyword evidence="3" id="KW-0804">Transcription</keyword>
<dbReference type="GO" id="GO:0000976">
    <property type="term" value="F:transcription cis-regulatory region binding"/>
    <property type="evidence" value="ECO:0007669"/>
    <property type="project" value="TreeGrafter"/>
</dbReference>
<keyword evidence="2 4" id="KW-0238">DNA-binding</keyword>
<evidence type="ECO:0000256" key="2">
    <source>
        <dbReference type="ARBA" id="ARBA00023125"/>
    </source>
</evidence>
<keyword evidence="1" id="KW-0805">Transcription regulation</keyword>
<feature type="domain" description="HTH tetR-type" evidence="5">
    <location>
        <begin position="16"/>
        <end position="76"/>
    </location>
</feature>
<dbReference type="Proteomes" id="UP000588647">
    <property type="component" value="Unassembled WGS sequence"/>
</dbReference>
<dbReference type="PROSITE" id="PS50977">
    <property type="entry name" value="HTH_TETR_2"/>
    <property type="match status" value="1"/>
</dbReference>
<dbReference type="InterPro" id="IPR011075">
    <property type="entry name" value="TetR_C"/>
</dbReference>
<dbReference type="Gene3D" id="1.10.10.60">
    <property type="entry name" value="Homeodomain-like"/>
    <property type="match status" value="1"/>
</dbReference>
<dbReference type="InterPro" id="IPR001647">
    <property type="entry name" value="HTH_TetR"/>
</dbReference>
<evidence type="ECO:0000256" key="3">
    <source>
        <dbReference type="ARBA" id="ARBA00023163"/>
    </source>
</evidence>
<dbReference type="InterPro" id="IPR009057">
    <property type="entry name" value="Homeodomain-like_sf"/>
</dbReference>
<dbReference type="PRINTS" id="PR00455">
    <property type="entry name" value="HTHTETR"/>
</dbReference>
<dbReference type="EMBL" id="JACIEM010000003">
    <property type="protein sequence ID" value="MBB4003661.1"/>
    <property type="molecule type" value="Genomic_DNA"/>
</dbReference>
<accession>A0A7W6HEN1</accession>
<dbReference type="AlphaFoldDB" id="A0A7W6HEN1"/>
<proteinExistence type="predicted"/>
<gene>
    <name evidence="6" type="ORF">GGR03_002742</name>
</gene>
<dbReference type="SUPFAM" id="SSF48498">
    <property type="entry name" value="Tetracyclin repressor-like, C-terminal domain"/>
    <property type="match status" value="1"/>
</dbReference>
<dbReference type="PANTHER" id="PTHR30055">
    <property type="entry name" value="HTH-TYPE TRANSCRIPTIONAL REGULATOR RUTR"/>
    <property type="match status" value="1"/>
</dbReference>
<sequence>MSSEVSRRSIGARPNPDAADAILDAAASLLQRKGLRGLTTDAIAREARASKTTLYRWWPNRGALLLALYVRRKGSSVHEDTGSLIQDVARTYERVFRTWQNEGQLFSLIIAEAQHDDGVAEALVAFRKERVDDWLPVLRRAEERSELVDGADLEALAESIVAHAWFYLITRRLGSDPAILAARVIGPWLRKNR</sequence>
<dbReference type="InterPro" id="IPR050109">
    <property type="entry name" value="HTH-type_TetR-like_transc_reg"/>
</dbReference>
<dbReference type="Pfam" id="PF16859">
    <property type="entry name" value="TetR_C_11"/>
    <property type="match status" value="1"/>
</dbReference>
<evidence type="ECO:0000259" key="5">
    <source>
        <dbReference type="PROSITE" id="PS50977"/>
    </source>
</evidence>
<comment type="caution">
    <text evidence="6">The sequence shown here is derived from an EMBL/GenBank/DDBJ whole genome shotgun (WGS) entry which is preliminary data.</text>
</comment>
<protein>
    <submittedName>
        <fullName evidence="6">AcrR family transcriptional regulator</fullName>
    </submittedName>
</protein>
<evidence type="ECO:0000256" key="4">
    <source>
        <dbReference type="PROSITE-ProRule" id="PRU00335"/>
    </source>
</evidence>